<reference evidence="2" key="1">
    <citation type="submission" date="2014-05" db="EMBL/GenBank/DDBJ databases">
        <authorList>
            <person name="Urmite Genomes"/>
        </authorList>
    </citation>
    <scope>NUCLEOTIDE SEQUENCE</scope>
    <source>
        <strain evidence="2">DSM 44074</strain>
    </source>
</reference>
<name>A0AAV2WQ80_MYCNE</name>
<organism evidence="2 3">
    <name type="scientific">Mycolicibacterium neoaurum</name>
    <name type="common">Mycobacterium neoaurum</name>
    <dbReference type="NCBI Taxonomy" id="1795"/>
    <lineage>
        <taxon>Bacteria</taxon>
        <taxon>Bacillati</taxon>
        <taxon>Actinomycetota</taxon>
        <taxon>Actinomycetes</taxon>
        <taxon>Mycobacteriales</taxon>
        <taxon>Mycobacteriaceae</taxon>
        <taxon>Mycolicibacterium</taxon>
    </lineage>
</organism>
<protein>
    <recommendedName>
        <fullName evidence="4">PAS domain S-box/diguanylate cyclase (GGDEF) domain-containing protein</fullName>
    </recommendedName>
</protein>
<proteinExistence type="predicted"/>
<dbReference type="RefSeq" id="WP_030134790.1">
    <property type="nucleotide sequence ID" value="NZ_LK021340.1"/>
</dbReference>
<evidence type="ECO:0000313" key="3">
    <source>
        <dbReference type="Proteomes" id="UP000028864"/>
    </source>
</evidence>
<accession>A0AAV2WQ80</accession>
<evidence type="ECO:0000313" key="2">
    <source>
        <dbReference type="EMBL" id="CDQ46210.1"/>
    </source>
</evidence>
<dbReference type="AlphaFoldDB" id="A0AAV2WQ80"/>
<evidence type="ECO:0000256" key="1">
    <source>
        <dbReference type="SAM" id="MobiDB-lite"/>
    </source>
</evidence>
<evidence type="ECO:0008006" key="4">
    <source>
        <dbReference type="Google" id="ProtNLM"/>
    </source>
</evidence>
<feature type="compositionally biased region" description="Acidic residues" evidence="1">
    <location>
        <begin position="45"/>
        <end position="66"/>
    </location>
</feature>
<sequence length="66" mass="7089">MSTPHVPDDVPVADAVEQSRDIVDADPDTDVDTAGSIAAPALETPDADWQEQSMDVDLDDEERDGH</sequence>
<reference evidence="2" key="2">
    <citation type="submission" date="2015-09" db="EMBL/GenBank/DDBJ databases">
        <title>Draft genome sequence of Mycobacterium neoaurum DSM 44074.</title>
        <authorList>
            <person name="Croce O."/>
            <person name="Robert C."/>
            <person name="Raoult D."/>
            <person name="Drancourt M."/>
        </authorList>
    </citation>
    <scope>NUCLEOTIDE SEQUENCE</scope>
    <source>
        <strain evidence="2">DSM 44074</strain>
    </source>
</reference>
<dbReference type="EMBL" id="LK021340">
    <property type="protein sequence ID" value="CDQ46210.1"/>
    <property type="molecule type" value="Genomic_DNA"/>
</dbReference>
<gene>
    <name evidence="2" type="ORF">BN1047_04114</name>
</gene>
<dbReference type="Proteomes" id="UP000028864">
    <property type="component" value="Unassembled WGS sequence"/>
</dbReference>
<feature type="region of interest" description="Disordered" evidence="1">
    <location>
        <begin position="20"/>
        <end position="66"/>
    </location>
</feature>